<evidence type="ECO:0000313" key="10">
    <source>
        <dbReference type="EMBL" id="RMI34714.1"/>
    </source>
</evidence>
<dbReference type="InterPro" id="IPR020054">
    <property type="entry name" value="Prot_inh_SSI_I16_CS"/>
</dbReference>
<keyword evidence="5" id="KW-0722">Serine protease inhibitor</keyword>
<feature type="chain" id="PRO_5018271027" description="Subtilisin inhibitor domain-containing protein" evidence="8">
    <location>
        <begin position="28"/>
        <end position="152"/>
    </location>
</feature>
<keyword evidence="6" id="KW-1015">Disulfide bond</keyword>
<dbReference type="Gene3D" id="3.30.350.10">
    <property type="entry name" value="Subtilisin inhibitor-like"/>
    <property type="match status" value="1"/>
</dbReference>
<comment type="similarity">
    <text evidence="2">Belongs to the protease inhibitor I16 (SSI) family.</text>
</comment>
<evidence type="ECO:0000256" key="2">
    <source>
        <dbReference type="ARBA" id="ARBA00010472"/>
    </source>
</evidence>
<dbReference type="GO" id="GO:0005576">
    <property type="term" value="C:extracellular region"/>
    <property type="evidence" value="ECO:0007669"/>
    <property type="project" value="UniProtKB-SubCell"/>
</dbReference>
<feature type="region of interest" description="Disordered" evidence="7">
    <location>
        <begin position="26"/>
        <end position="46"/>
    </location>
</feature>
<evidence type="ECO:0000256" key="3">
    <source>
        <dbReference type="ARBA" id="ARBA00022525"/>
    </source>
</evidence>
<feature type="domain" description="Subtilisin inhibitor" evidence="9">
    <location>
        <begin position="46"/>
        <end position="124"/>
    </location>
</feature>
<dbReference type="InterPro" id="IPR036819">
    <property type="entry name" value="Subtilisin_inhibitor-like_sf"/>
</dbReference>
<evidence type="ECO:0000256" key="7">
    <source>
        <dbReference type="SAM" id="MobiDB-lite"/>
    </source>
</evidence>
<dbReference type="SUPFAM" id="SSF55399">
    <property type="entry name" value="Subtilisin inhibitor"/>
    <property type="match status" value="1"/>
</dbReference>
<dbReference type="InterPro" id="IPR023549">
    <property type="entry name" value="Subtilisin_inhibitor"/>
</dbReference>
<organism evidence="10 11">
    <name type="scientific">Actinomadura harenae</name>
    <dbReference type="NCBI Taxonomy" id="2483351"/>
    <lineage>
        <taxon>Bacteria</taxon>
        <taxon>Bacillati</taxon>
        <taxon>Actinomycetota</taxon>
        <taxon>Actinomycetes</taxon>
        <taxon>Streptosporangiales</taxon>
        <taxon>Thermomonosporaceae</taxon>
        <taxon>Actinomadura</taxon>
    </lineage>
</organism>
<evidence type="ECO:0000256" key="4">
    <source>
        <dbReference type="ARBA" id="ARBA00022690"/>
    </source>
</evidence>
<name>A0A3M2LBA8_9ACTN</name>
<evidence type="ECO:0000313" key="11">
    <source>
        <dbReference type="Proteomes" id="UP000282674"/>
    </source>
</evidence>
<accession>A0A3M2LBA8</accession>
<keyword evidence="11" id="KW-1185">Reference proteome</keyword>
<proteinExistence type="inferred from homology"/>
<dbReference type="PROSITE" id="PS51257">
    <property type="entry name" value="PROKAR_LIPOPROTEIN"/>
    <property type="match status" value="1"/>
</dbReference>
<dbReference type="PROSITE" id="PS00999">
    <property type="entry name" value="SSI"/>
    <property type="match status" value="1"/>
</dbReference>
<evidence type="ECO:0000256" key="5">
    <source>
        <dbReference type="ARBA" id="ARBA00022900"/>
    </source>
</evidence>
<reference evidence="10 11" key="1">
    <citation type="submission" date="2018-10" db="EMBL/GenBank/DDBJ databases">
        <title>Isolation from soil.</title>
        <authorList>
            <person name="Hu J."/>
        </authorList>
    </citation>
    <scope>NUCLEOTIDE SEQUENCE [LARGE SCALE GENOMIC DNA]</scope>
    <source>
        <strain evidence="10 11">NEAU-Ht49</strain>
    </source>
</reference>
<gene>
    <name evidence="10" type="ORF">EBO15_40470</name>
</gene>
<dbReference type="AlphaFoldDB" id="A0A3M2LBA8"/>
<dbReference type="OrthoDB" id="3427327at2"/>
<evidence type="ECO:0000256" key="8">
    <source>
        <dbReference type="SAM" id="SignalP"/>
    </source>
</evidence>
<dbReference type="Pfam" id="PF00720">
    <property type="entry name" value="SSI"/>
    <property type="match status" value="1"/>
</dbReference>
<comment type="caution">
    <text evidence="10">The sequence shown here is derived from an EMBL/GenBank/DDBJ whole genome shotgun (WGS) entry which is preliminary data.</text>
</comment>
<dbReference type="GO" id="GO:0004867">
    <property type="term" value="F:serine-type endopeptidase inhibitor activity"/>
    <property type="evidence" value="ECO:0007669"/>
    <property type="project" value="UniProtKB-KW"/>
</dbReference>
<feature type="signal peptide" evidence="8">
    <location>
        <begin position="1"/>
        <end position="27"/>
    </location>
</feature>
<keyword evidence="4" id="KW-0646">Protease inhibitor</keyword>
<comment type="subcellular location">
    <subcellularLocation>
        <location evidence="1">Secreted</location>
    </subcellularLocation>
</comment>
<sequence length="152" mass="15856">MRYRMLLFTPAALTLVLSAAACGSEHAESGTSATPPKDTVAPSGSSANRLTVSFRASAQAPAKTWTLTCDPTGGDHPKAAKACAALAKAPDAFKPVPPDMMCTKIYGGPEIATVKGTWHGQAIDTKFTRTDGCQLARWSKIAPLFGAVPPVR</sequence>
<protein>
    <recommendedName>
        <fullName evidence="9">Subtilisin inhibitor domain-containing protein</fullName>
    </recommendedName>
</protein>
<dbReference type="Proteomes" id="UP000282674">
    <property type="component" value="Unassembled WGS sequence"/>
</dbReference>
<evidence type="ECO:0000256" key="6">
    <source>
        <dbReference type="ARBA" id="ARBA00023157"/>
    </source>
</evidence>
<keyword evidence="3" id="KW-0964">Secreted</keyword>
<evidence type="ECO:0000259" key="9">
    <source>
        <dbReference type="Pfam" id="PF00720"/>
    </source>
</evidence>
<keyword evidence="8" id="KW-0732">Signal</keyword>
<evidence type="ECO:0000256" key="1">
    <source>
        <dbReference type="ARBA" id="ARBA00004613"/>
    </source>
</evidence>
<dbReference type="EMBL" id="RFFG01000161">
    <property type="protein sequence ID" value="RMI34714.1"/>
    <property type="molecule type" value="Genomic_DNA"/>
</dbReference>